<feature type="domain" description="Phage integrase SAM-like" evidence="3">
    <location>
        <begin position="107"/>
        <end position="188"/>
    </location>
</feature>
<evidence type="ECO:0000256" key="2">
    <source>
        <dbReference type="ARBA" id="ARBA00023172"/>
    </source>
</evidence>
<reference evidence="4" key="5">
    <citation type="journal article" date="2017" name="Genome Announc.">
        <title>Complete Circularized Genome Sequences of Four Strains of Elizabethkingia anophelis, Including Two Novel Strains Isolated from Wild-Caught Anopheles sinensis.</title>
        <authorList>
            <person name="Pei D."/>
            <person name="Nicholson A.C."/>
            <person name="Jiang J."/>
            <person name="Chen H."/>
            <person name="Whitney A.M."/>
            <person name="Villarma A."/>
            <person name="Bell M."/>
            <person name="Humrighouse B."/>
            <person name="Rowe L.A."/>
            <person name="Sheth M."/>
            <person name="Batra D."/>
            <person name="Juieng P."/>
            <person name="Loparev V.N."/>
            <person name="McQuiston J.R."/>
            <person name="Lan Y."/>
            <person name="Ma Y."/>
            <person name="Xu J."/>
        </authorList>
    </citation>
    <scope>NUCLEOTIDE SEQUENCE</scope>
</reference>
<accession>A0A455ZFI9</accession>
<dbReference type="InterPro" id="IPR025269">
    <property type="entry name" value="SAM-like_dom"/>
</dbReference>
<keyword evidence="2" id="KW-0233">DNA recombination</keyword>
<reference evidence="4" key="7">
    <citation type="journal article" date="2017" name="Sci. Rep.">
        <title>Genomic features, phylogenetic relationships, and comparative genomics of Elizabethkingia anophelis strain EM361-97 isolated in Taiwan.</title>
        <authorList>
            <person name="Lin J.N."/>
            <person name="Lai C.H."/>
            <person name="Yang C.H."/>
            <person name="Huang Y.H."/>
            <person name="Lin H.H."/>
        </authorList>
    </citation>
    <scope>NUCLEOTIDE SEQUENCE</scope>
</reference>
<dbReference type="Gene3D" id="1.10.150.130">
    <property type="match status" value="1"/>
</dbReference>
<dbReference type="PANTHER" id="PTHR30349:SF64">
    <property type="entry name" value="PROPHAGE INTEGRASE INTD-RELATED"/>
    <property type="match status" value="1"/>
</dbReference>
<dbReference type="GeneID" id="56683849"/>
<reference evidence="4" key="2">
    <citation type="journal article" date="2014" name="PLoS ONE">
        <title>Insights from the genome annotation of Elizabethkingia anophelis from the malaria vector Anopheles gambiae.</title>
        <authorList>
            <person name="Kukutla P."/>
            <person name="Lindberg B.G."/>
            <person name="Pei D."/>
            <person name="Rayl M."/>
            <person name="Yu W."/>
            <person name="Steritz M."/>
            <person name="Faye I."/>
            <person name="Xu J."/>
        </authorList>
    </citation>
    <scope>NUCLEOTIDE SEQUENCE</scope>
</reference>
<keyword evidence="1" id="KW-0238">DNA-binding</keyword>
<protein>
    <submittedName>
        <fullName evidence="4">Integrase</fullName>
    </submittedName>
</protein>
<organism evidence="4">
    <name type="scientific">Elizabethkingia anophelis</name>
    <dbReference type="NCBI Taxonomy" id="1117645"/>
    <lineage>
        <taxon>Bacteria</taxon>
        <taxon>Pseudomonadati</taxon>
        <taxon>Bacteroidota</taxon>
        <taxon>Flavobacteriia</taxon>
        <taxon>Flavobacteriales</taxon>
        <taxon>Weeksellaceae</taxon>
        <taxon>Elizabethkingia</taxon>
    </lineage>
</organism>
<reference evidence="4" key="3">
    <citation type="journal article" date="2016" name="Genome Announc.">
        <title>Complete Genome Sequences of Four Strains from the 2015-2016 Elizabethkingia anophelis Outbreak.</title>
        <authorList>
            <person name="Nicholson A.C."/>
            <person name="Whitney A.M."/>
            <person name="Emery B.D."/>
            <person name="Bell M.E."/>
            <person name="Gartin J.T."/>
            <person name="Humrighouse B.W."/>
            <person name="Loparev V.N."/>
            <person name="Batra D."/>
            <person name="Sheth M."/>
            <person name="Rowe L.A."/>
            <person name="Juieng P."/>
            <person name="Knipe K."/>
            <person name="Gulvik C."/>
            <person name="McQuiston J.R."/>
        </authorList>
    </citation>
    <scope>NUCLEOTIDE SEQUENCE</scope>
</reference>
<proteinExistence type="predicted"/>
<reference evidence="4" key="6">
    <citation type="journal article" date="2017" name="Nat. Commun.">
        <title>Evolutionary dynamics and genomic features of the Elizabethkingia anophelis 2015 to 2016 Wisconsin outbreak strain.</title>
        <authorList>
            <person name="Perrin A."/>
            <person name="Larsonneur E."/>
            <person name="Nicholson A.C."/>
            <person name="Edwards D.J."/>
            <person name="Gundlach K.M."/>
            <person name="Whitney A.M."/>
            <person name="Gulvik C.A."/>
            <person name="Bell M.E."/>
            <person name="Rendueles O."/>
            <person name="Cury J."/>
            <person name="Hugon P."/>
            <person name="Clermont D."/>
            <person name="Enouf V."/>
            <person name="Loparev V."/>
            <person name="Juieng P."/>
            <person name="Monson T."/>
            <person name="Warshauer D."/>
            <person name="Elbadawi L.I."/>
            <person name="Walters M.S."/>
            <person name="Crist M.B."/>
            <person name="Noble-Wang J."/>
            <person name="Borlaug G."/>
            <person name="Rocha E.P.C."/>
            <person name="Criscuolo A."/>
            <person name="Touchon M."/>
            <person name="Davis J.P."/>
            <person name="Holt K.E."/>
            <person name="McQuiston J.R."/>
            <person name="Brisse S."/>
        </authorList>
    </citation>
    <scope>NUCLEOTIDE SEQUENCE</scope>
</reference>
<reference evidence="4" key="8">
    <citation type="journal article" date="2018" name="J. ISSAAS">
        <title>In Silico Identification of Three Types of Integrative and Conjugative Elements (ICEs) in Elizabethkingia anophelis Strains Isolated from Around the World.</title>
        <authorList>
            <person name="Xu J."/>
            <person name="Pei D."/>
            <person name="Nicholson A."/>
            <person name="Lan Y."/>
            <person name="Xia Q."/>
        </authorList>
    </citation>
    <scope>NUCLEOTIDE SEQUENCE</scope>
</reference>
<dbReference type="Pfam" id="PF13102">
    <property type="entry name" value="Phage_int_SAM_5"/>
    <property type="match status" value="1"/>
</dbReference>
<dbReference type="RefSeq" id="WP_069147756.1">
    <property type="nucleotide sequence ID" value="NZ_CP034247.1"/>
</dbReference>
<dbReference type="InterPro" id="IPR011010">
    <property type="entry name" value="DNA_brk_join_enz"/>
</dbReference>
<dbReference type="GO" id="GO:0003677">
    <property type="term" value="F:DNA binding"/>
    <property type="evidence" value="ECO:0007669"/>
    <property type="project" value="UniProtKB-KW"/>
</dbReference>
<dbReference type="EMBL" id="BK010621">
    <property type="protein sequence ID" value="DAC76276.1"/>
    <property type="molecule type" value="Genomic_DNA"/>
</dbReference>
<evidence type="ECO:0000313" key="4">
    <source>
        <dbReference type="EMBL" id="DAC75619.1"/>
    </source>
</evidence>
<sequence length="409" mass="48671">MTLDFTLSGNTILKNINLILNTDCEYFNIHTSLRIPYEEWDEEKKRPKNIYLKKDKKLNNKLNFLKKEIASFIIQRQIDKKEINKKIISKLIKNLIKQPHEQVSESSFLFYIHQYINERKDFICNSTFKRYKVFYNLIQRFEGYIMKNLFIDDINMKFVKKLIIYGKEEGYSENTIYRTIDFVKTILNFLEGKGIRTPVREINVRKEKQQKYVLTLSEKEIIQIKNTCVPDELEQTKDWLIISCYTGQRFSDFMKFSTCQIIEVDDKKCIKFIQKKTKNEITLPLHPVVMDILYKNENTFPESMDIITYNKQVKLIAKMAGINSTLKVKIRTKHRVISLITEKWRAISSHIGRRSFATNFYGKIPTPLLMRATGHSTEQVFLKYINYTDNEHIIPLSNHFDRIYNSIIL</sequence>
<gene>
    <name evidence="4" type="primary">ICEEaIII(2)_R26_72793_74022</name>
</gene>
<reference evidence="4" key="1">
    <citation type="journal article" date="2014" name="Genome Biol. Evol.">
        <title>Comparative genomic analysis of malaria mosquito vector-associated novel pathogen Elizabethkingia anophelis.</title>
        <authorList>
            <person name="Teo J."/>
            <person name="Tan S.Y."/>
            <person name="Liu Y."/>
            <person name="Tay M."/>
            <person name="Ding Y."/>
            <person name="Li Y."/>
            <person name="Kjelleberg S."/>
            <person name="Givskov M."/>
            <person name="Lin R.T."/>
            <person name="Yang L."/>
        </authorList>
    </citation>
    <scope>NUCLEOTIDE SEQUENCE</scope>
</reference>
<evidence type="ECO:0000259" key="3">
    <source>
        <dbReference type="Pfam" id="PF13102"/>
    </source>
</evidence>
<dbReference type="GO" id="GO:0006310">
    <property type="term" value="P:DNA recombination"/>
    <property type="evidence" value="ECO:0007669"/>
    <property type="project" value="UniProtKB-KW"/>
</dbReference>
<dbReference type="EMBL" id="BK010607">
    <property type="protein sequence ID" value="DAC75619.1"/>
    <property type="molecule type" value="Genomic_DNA"/>
</dbReference>
<dbReference type="InterPro" id="IPR010998">
    <property type="entry name" value="Integrase_recombinase_N"/>
</dbReference>
<dbReference type="PANTHER" id="PTHR30349">
    <property type="entry name" value="PHAGE INTEGRASE-RELATED"/>
    <property type="match status" value="1"/>
</dbReference>
<reference evidence="4" key="4">
    <citation type="journal article" date="2016" name="Sci. Rep.">
        <title>Genomic epidemiology and global diversity of the emerging bacterial pathogen Elizabethkingia anophelis.</title>
        <authorList>
            <person name="Breurec S."/>
            <person name="Criscuolo A."/>
            <person name="Diancourt L."/>
            <person name="Rendueles O."/>
            <person name="Vandenbogaert M."/>
            <person name="Passet V."/>
            <person name="Caro V."/>
            <person name="Rocha E.P."/>
            <person name="Touchon M."/>
            <person name="Brisse S."/>
        </authorList>
    </citation>
    <scope>NUCLEOTIDE SEQUENCE</scope>
</reference>
<name>A0A455ZFI9_9FLAO</name>
<dbReference type="InterPro" id="IPR050090">
    <property type="entry name" value="Tyrosine_recombinase_XerCD"/>
</dbReference>
<dbReference type="AlphaFoldDB" id="A0A455ZFI9"/>
<dbReference type="SUPFAM" id="SSF56349">
    <property type="entry name" value="DNA breaking-rejoining enzymes"/>
    <property type="match status" value="1"/>
</dbReference>
<dbReference type="GO" id="GO:0015074">
    <property type="term" value="P:DNA integration"/>
    <property type="evidence" value="ECO:0007669"/>
    <property type="project" value="InterPro"/>
</dbReference>
<dbReference type="Gene3D" id="1.10.443.10">
    <property type="entry name" value="Intergrase catalytic core"/>
    <property type="match status" value="1"/>
</dbReference>
<dbReference type="InterPro" id="IPR013762">
    <property type="entry name" value="Integrase-like_cat_sf"/>
</dbReference>
<evidence type="ECO:0000256" key="1">
    <source>
        <dbReference type="ARBA" id="ARBA00023125"/>
    </source>
</evidence>